<evidence type="ECO:0000313" key="2">
    <source>
        <dbReference type="EMBL" id="KAF1952382.1"/>
    </source>
</evidence>
<protein>
    <submittedName>
        <fullName evidence="2">Uncharacterized protein</fullName>
    </submittedName>
</protein>
<name>A0A6A5TKZ7_9PLEO</name>
<dbReference type="Proteomes" id="UP000800035">
    <property type="component" value="Unassembled WGS sequence"/>
</dbReference>
<feature type="compositionally biased region" description="Polar residues" evidence="1">
    <location>
        <begin position="142"/>
        <end position="162"/>
    </location>
</feature>
<evidence type="ECO:0000256" key="1">
    <source>
        <dbReference type="SAM" id="MobiDB-lite"/>
    </source>
</evidence>
<gene>
    <name evidence="2" type="ORF">CC80DRAFT_552511</name>
</gene>
<reference evidence="2" key="1">
    <citation type="journal article" date="2020" name="Stud. Mycol.">
        <title>101 Dothideomycetes genomes: a test case for predicting lifestyles and emergence of pathogens.</title>
        <authorList>
            <person name="Haridas S."/>
            <person name="Albert R."/>
            <person name="Binder M."/>
            <person name="Bloem J."/>
            <person name="Labutti K."/>
            <person name="Salamov A."/>
            <person name="Andreopoulos B."/>
            <person name="Baker S."/>
            <person name="Barry K."/>
            <person name="Bills G."/>
            <person name="Bluhm B."/>
            <person name="Cannon C."/>
            <person name="Castanera R."/>
            <person name="Culley D."/>
            <person name="Daum C."/>
            <person name="Ezra D."/>
            <person name="Gonzalez J."/>
            <person name="Henrissat B."/>
            <person name="Kuo A."/>
            <person name="Liang C."/>
            <person name="Lipzen A."/>
            <person name="Lutzoni F."/>
            <person name="Magnuson J."/>
            <person name="Mondo S."/>
            <person name="Nolan M."/>
            <person name="Ohm R."/>
            <person name="Pangilinan J."/>
            <person name="Park H.-J."/>
            <person name="Ramirez L."/>
            <person name="Alfaro M."/>
            <person name="Sun H."/>
            <person name="Tritt A."/>
            <person name="Yoshinaga Y."/>
            <person name="Zwiers L.-H."/>
            <person name="Turgeon B."/>
            <person name="Goodwin S."/>
            <person name="Spatafora J."/>
            <person name="Crous P."/>
            <person name="Grigoriev I."/>
        </authorList>
    </citation>
    <scope>NUCLEOTIDE SEQUENCE</scope>
    <source>
        <strain evidence="2">CBS 675.92</strain>
    </source>
</reference>
<accession>A0A6A5TKZ7</accession>
<proteinExistence type="predicted"/>
<dbReference type="AlphaFoldDB" id="A0A6A5TKZ7"/>
<sequence length="181" mass="20132">MAEIIITIHLLRAWLYAEDSRFPALPVWINSETAPSACFPVSLSHVYAQGLEMWISVADVETELGGGFINCTNSTHGAQWMAFGSIRAAAEVRRVRFVGVLDEQERQTAHAWGPIKERQYRRPRSHTIRLVEQQPAEVGNYAPSSSLPSEIESTGTTHQQNGDLHLEPLVHSGFGTMELAH</sequence>
<dbReference type="EMBL" id="ML977011">
    <property type="protein sequence ID" value="KAF1952382.1"/>
    <property type="molecule type" value="Genomic_DNA"/>
</dbReference>
<evidence type="ECO:0000313" key="3">
    <source>
        <dbReference type="Proteomes" id="UP000800035"/>
    </source>
</evidence>
<keyword evidence="3" id="KW-1185">Reference proteome</keyword>
<feature type="region of interest" description="Disordered" evidence="1">
    <location>
        <begin position="139"/>
        <end position="162"/>
    </location>
</feature>
<organism evidence="2 3">
    <name type="scientific">Byssothecium circinans</name>
    <dbReference type="NCBI Taxonomy" id="147558"/>
    <lineage>
        <taxon>Eukaryota</taxon>
        <taxon>Fungi</taxon>
        <taxon>Dikarya</taxon>
        <taxon>Ascomycota</taxon>
        <taxon>Pezizomycotina</taxon>
        <taxon>Dothideomycetes</taxon>
        <taxon>Pleosporomycetidae</taxon>
        <taxon>Pleosporales</taxon>
        <taxon>Massarineae</taxon>
        <taxon>Massarinaceae</taxon>
        <taxon>Byssothecium</taxon>
    </lineage>
</organism>